<dbReference type="EMBL" id="HBIJ01020671">
    <property type="protein sequence ID" value="CAE0372703.1"/>
    <property type="molecule type" value="Transcribed_RNA"/>
</dbReference>
<dbReference type="UniPathway" id="UPA00886"/>
<dbReference type="Gene3D" id="3.30.40.10">
    <property type="entry name" value="Zinc/RING finger domain, C3HC4 (zinc finger)"/>
    <property type="match status" value="1"/>
</dbReference>
<proteinExistence type="inferred from homology"/>
<evidence type="ECO:0000256" key="9">
    <source>
        <dbReference type="ARBA" id="ARBA00023242"/>
    </source>
</evidence>
<feature type="compositionally biased region" description="Acidic residues" evidence="11">
    <location>
        <begin position="258"/>
        <end position="281"/>
    </location>
</feature>
<name>A0A7S3NP00_9STRA</name>
<evidence type="ECO:0000313" key="13">
    <source>
        <dbReference type="EMBL" id="CAE0372703.1"/>
    </source>
</evidence>
<dbReference type="AlphaFoldDB" id="A0A7S3NP00"/>
<dbReference type="InterPro" id="IPR013083">
    <property type="entry name" value="Znf_RING/FYVE/PHD"/>
</dbReference>
<feature type="region of interest" description="Disordered" evidence="11">
    <location>
        <begin position="1"/>
        <end position="36"/>
    </location>
</feature>
<dbReference type="GO" id="GO:0016925">
    <property type="term" value="P:protein sumoylation"/>
    <property type="evidence" value="ECO:0007669"/>
    <property type="project" value="UniProtKB-UniPathway"/>
</dbReference>
<protein>
    <recommendedName>
        <fullName evidence="12">SP-RING-type domain-containing protein</fullName>
    </recommendedName>
</protein>
<comment type="pathway">
    <text evidence="2">Protein modification; protein sumoylation.</text>
</comment>
<dbReference type="GO" id="GO:0005634">
    <property type="term" value="C:nucleus"/>
    <property type="evidence" value="ECO:0007669"/>
    <property type="project" value="UniProtKB-SubCell"/>
</dbReference>
<evidence type="ECO:0000256" key="11">
    <source>
        <dbReference type="SAM" id="MobiDB-lite"/>
    </source>
</evidence>
<evidence type="ECO:0000256" key="7">
    <source>
        <dbReference type="ARBA" id="ARBA00022786"/>
    </source>
</evidence>
<keyword evidence="9" id="KW-0539">Nucleus</keyword>
<keyword evidence="6 10" id="KW-0863">Zinc-finger</keyword>
<comment type="subcellular location">
    <subcellularLocation>
        <location evidence="1">Nucleus</location>
    </subcellularLocation>
</comment>
<keyword evidence="5" id="KW-0479">Metal-binding</keyword>
<dbReference type="CDD" id="cd16651">
    <property type="entry name" value="SPL-RING_NSE2"/>
    <property type="match status" value="1"/>
</dbReference>
<organism evidence="13">
    <name type="scientific">Aureoumbra lagunensis</name>
    <dbReference type="NCBI Taxonomy" id="44058"/>
    <lineage>
        <taxon>Eukaryota</taxon>
        <taxon>Sar</taxon>
        <taxon>Stramenopiles</taxon>
        <taxon>Ochrophyta</taxon>
        <taxon>Pelagophyceae</taxon>
        <taxon>Pelagomonadales</taxon>
        <taxon>Aureoumbra</taxon>
    </lineage>
</organism>
<feature type="domain" description="SP-RING-type" evidence="12">
    <location>
        <begin position="165"/>
        <end position="256"/>
    </location>
</feature>
<dbReference type="GO" id="GO:0030915">
    <property type="term" value="C:Smc5-Smc6 complex"/>
    <property type="evidence" value="ECO:0007669"/>
    <property type="project" value="InterPro"/>
</dbReference>
<feature type="region of interest" description="Disordered" evidence="11">
    <location>
        <begin position="252"/>
        <end position="281"/>
    </location>
</feature>
<reference evidence="13" key="1">
    <citation type="submission" date="2021-01" db="EMBL/GenBank/DDBJ databases">
        <authorList>
            <person name="Corre E."/>
            <person name="Pelletier E."/>
            <person name="Niang G."/>
            <person name="Scheremetjew M."/>
            <person name="Finn R."/>
            <person name="Kale V."/>
            <person name="Holt S."/>
            <person name="Cochrane G."/>
            <person name="Meng A."/>
            <person name="Brown T."/>
            <person name="Cohen L."/>
        </authorList>
    </citation>
    <scope>NUCLEOTIDE SEQUENCE</scope>
    <source>
        <strain evidence="13">CCMP1510</strain>
    </source>
</reference>
<dbReference type="Pfam" id="PF11789">
    <property type="entry name" value="zf-Nse"/>
    <property type="match status" value="1"/>
</dbReference>
<evidence type="ECO:0000256" key="1">
    <source>
        <dbReference type="ARBA" id="ARBA00004123"/>
    </source>
</evidence>
<dbReference type="PROSITE" id="PS51044">
    <property type="entry name" value="ZF_SP_RING"/>
    <property type="match status" value="1"/>
</dbReference>
<dbReference type="GO" id="GO:0000724">
    <property type="term" value="P:double-strand break repair via homologous recombination"/>
    <property type="evidence" value="ECO:0007669"/>
    <property type="project" value="InterPro"/>
</dbReference>
<accession>A0A7S3NP00</accession>
<gene>
    <name evidence="13" type="ORF">ALAG00032_LOCUS13488</name>
</gene>
<evidence type="ECO:0000256" key="6">
    <source>
        <dbReference type="ARBA" id="ARBA00022771"/>
    </source>
</evidence>
<comment type="similarity">
    <text evidence="3">Belongs to the NSE2 family.</text>
</comment>
<evidence type="ECO:0000256" key="8">
    <source>
        <dbReference type="ARBA" id="ARBA00022833"/>
    </source>
</evidence>
<keyword evidence="8" id="KW-0862">Zinc</keyword>
<evidence type="ECO:0000256" key="2">
    <source>
        <dbReference type="ARBA" id="ARBA00004718"/>
    </source>
</evidence>
<dbReference type="InterPro" id="IPR004181">
    <property type="entry name" value="Znf_MIZ"/>
</dbReference>
<dbReference type="GO" id="GO:0008270">
    <property type="term" value="F:zinc ion binding"/>
    <property type="evidence" value="ECO:0007669"/>
    <property type="project" value="UniProtKB-KW"/>
</dbReference>
<sequence>MPRRAPRGGRQRTSGETENDGPSNSGGAIGAIDRVTGKSDQYHEDGIKLRASLHDFGKLLGSIAYLDDDKRKEMSEQLLGVMKTSLETKQEIDIFVEAVKSIKPKLSATTSLDDLTNNLQEEEIPDIDALISEQVDRSKRNASSVENDNDYQKFLKALKLNKNQDDDEIEIDETQHVSEAQLRDPITQTLFDKPQKSKKCRHVYSLLSVNSYFSKTKKCAYAGCHHVLSKSDFTRDPDTEILLRKFERLTQRQATQNETDELDIDEDDDDAMEVDDDDDDE</sequence>
<evidence type="ECO:0000259" key="12">
    <source>
        <dbReference type="PROSITE" id="PS51044"/>
    </source>
</evidence>
<dbReference type="PANTHER" id="PTHR21330">
    <property type="entry name" value="E3 SUMO-PROTEIN LIGASE NSE2"/>
    <property type="match status" value="1"/>
</dbReference>
<evidence type="ECO:0000256" key="4">
    <source>
        <dbReference type="ARBA" id="ARBA00022679"/>
    </source>
</evidence>
<dbReference type="InterPro" id="IPR026846">
    <property type="entry name" value="Nse2(Mms21)"/>
</dbReference>
<keyword evidence="4" id="KW-0808">Transferase</keyword>
<feature type="compositionally biased region" description="Basic residues" evidence="11">
    <location>
        <begin position="1"/>
        <end position="10"/>
    </location>
</feature>
<dbReference type="PANTHER" id="PTHR21330:SF1">
    <property type="entry name" value="E3 SUMO-PROTEIN LIGASE NSE2"/>
    <property type="match status" value="1"/>
</dbReference>
<dbReference type="GO" id="GO:0061665">
    <property type="term" value="F:SUMO ligase activity"/>
    <property type="evidence" value="ECO:0007669"/>
    <property type="project" value="TreeGrafter"/>
</dbReference>
<evidence type="ECO:0000256" key="5">
    <source>
        <dbReference type="ARBA" id="ARBA00022723"/>
    </source>
</evidence>
<keyword evidence="7" id="KW-0833">Ubl conjugation pathway</keyword>
<evidence type="ECO:0000256" key="3">
    <source>
        <dbReference type="ARBA" id="ARBA00008212"/>
    </source>
</evidence>
<evidence type="ECO:0000256" key="10">
    <source>
        <dbReference type="PROSITE-ProRule" id="PRU00452"/>
    </source>
</evidence>
<feature type="compositionally biased region" description="Polar residues" evidence="11">
    <location>
        <begin position="11"/>
        <end position="26"/>
    </location>
</feature>